<evidence type="ECO:0000256" key="6">
    <source>
        <dbReference type="ARBA" id="ARBA00022723"/>
    </source>
</evidence>
<sequence>MFPLMKESVECFLQNFQDNEEKVIEIELKKTANAFIATSSASTYFGIDISSLKKLKDFLLTLGGMFTFGQGILHDFNYLIYAYAPVIAPLFGISSIIKKDAKQYFIKTLEDGLTRENNDIHRPDLIGLWIQKQKEEYDESFGENMKKKKTDLNRLNIVSQLCMFLLNSLDGSVTVLNFALYELAMNPDVQKKLIEEIDEINSQEIEPSYNIISGLQYMDMVISETMRKWPAIIVMERRCTKPYTINAKLPDEVPIHLDVGDIIIAPLYAIQMDPEYFPDPEKFDPERFSPSNRNDIKPYTYLPWGAGPRNCNGGKFALAQLKLFIFQLLSNFELVATESTPKNIKLLKKPGKLEPEEPVIVGLKRRKF</sequence>
<dbReference type="GO" id="GO:0004497">
    <property type="term" value="F:monooxygenase activity"/>
    <property type="evidence" value="ECO:0007669"/>
    <property type="project" value="UniProtKB-KW"/>
</dbReference>
<comment type="caution">
    <text evidence="14">The sequence shown here is derived from an EMBL/GenBank/DDBJ whole genome shotgun (WGS) entry which is preliminary data.</text>
</comment>
<evidence type="ECO:0000256" key="8">
    <source>
        <dbReference type="ARBA" id="ARBA00022848"/>
    </source>
</evidence>
<reference evidence="14 15" key="1">
    <citation type="journal article" date="2021" name="BMC Biol.">
        <title>Horizontally acquired antibacterial genes associated with adaptive radiation of ladybird beetles.</title>
        <authorList>
            <person name="Li H.S."/>
            <person name="Tang X.F."/>
            <person name="Huang Y.H."/>
            <person name="Xu Z.Y."/>
            <person name="Chen M.L."/>
            <person name="Du X.Y."/>
            <person name="Qiu B.Y."/>
            <person name="Chen P.T."/>
            <person name="Zhang W."/>
            <person name="Slipinski A."/>
            <person name="Escalona H.E."/>
            <person name="Waterhouse R.M."/>
            <person name="Zwick A."/>
            <person name="Pang H."/>
        </authorList>
    </citation>
    <scope>NUCLEOTIDE SEQUENCE [LARGE SCALE GENOMIC DNA]</scope>
    <source>
        <strain evidence="14">SYSU2018</strain>
    </source>
</reference>
<keyword evidence="15" id="KW-1185">Reference proteome</keyword>
<keyword evidence="8" id="KW-0492">Microsome</keyword>
<keyword evidence="5 13" id="KW-0349">Heme</keyword>
<keyword evidence="6 13" id="KW-0479">Metal-binding</keyword>
<gene>
    <name evidence="14" type="ORF">HHI36_011644</name>
</gene>
<name>A0ABD2MN57_9CUCU</name>
<dbReference type="InterPro" id="IPR002401">
    <property type="entry name" value="Cyt_P450_E_grp-I"/>
</dbReference>
<evidence type="ECO:0000256" key="7">
    <source>
        <dbReference type="ARBA" id="ARBA00022824"/>
    </source>
</evidence>
<evidence type="ECO:0000256" key="4">
    <source>
        <dbReference type="ARBA" id="ARBA00010617"/>
    </source>
</evidence>
<dbReference type="PRINTS" id="PR00385">
    <property type="entry name" value="P450"/>
</dbReference>
<accession>A0ABD2MN57</accession>
<feature type="binding site" description="axial binding residue" evidence="13">
    <location>
        <position position="311"/>
    </location>
    <ligand>
        <name>heme</name>
        <dbReference type="ChEBI" id="CHEBI:30413"/>
    </ligand>
    <ligandPart>
        <name>Fe</name>
        <dbReference type="ChEBI" id="CHEBI:18248"/>
    </ligandPart>
</feature>
<dbReference type="Gene3D" id="1.10.630.10">
    <property type="entry name" value="Cytochrome P450"/>
    <property type="match status" value="1"/>
</dbReference>
<dbReference type="PRINTS" id="PR00463">
    <property type="entry name" value="EP450I"/>
</dbReference>
<evidence type="ECO:0000256" key="13">
    <source>
        <dbReference type="PIRSR" id="PIRSR602401-1"/>
    </source>
</evidence>
<comment type="subcellular location">
    <subcellularLocation>
        <location evidence="3">Endoplasmic reticulum membrane</location>
        <topology evidence="3">Peripheral membrane protein</topology>
    </subcellularLocation>
    <subcellularLocation>
        <location evidence="2">Microsome membrane</location>
        <topology evidence="2">Peripheral membrane protein</topology>
    </subcellularLocation>
</comment>
<comment type="similarity">
    <text evidence="4">Belongs to the cytochrome P450 family.</text>
</comment>
<dbReference type="AlphaFoldDB" id="A0ABD2MN57"/>
<comment type="cofactor">
    <cofactor evidence="1 13">
        <name>heme</name>
        <dbReference type="ChEBI" id="CHEBI:30413"/>
    </cofactor>
</comment>
<protein>
    <recommendedName>
        <fullName evidence="16">Cytochrome P450</fullName>
    </recommendedName>
</protein>
<evidence type="ECO:0000256" key="3">
    <source>
        <dbReference type="ARBA" id="ARBA00004406"/>
    </source>
</evidence>
<evidence type="ECO:0000256" key="9">
    <source>
        <dbReference type="ARBA" id="ARBA00023002"/>
    </source>
</evidence>
<evidence type="ECO:0000256" key="12">
    <source>
        <dbReference type="ARBA" id="ARBA00023136"/>
    </source>
</evidence>
<evidence type="ECO:0008006" key="16">
    <source>
        <dbReference type="Google" id="ProtNLM"/>
    </source>
</evidence>
<dbReference type="FunFam" id="1.10.630.10:FF:000182">
    <property type="entry name" value="Cytochrome P450 3A4"/>
    <property type="match status" value="1"/>
</dbReference>
<dbReference type="SUPFAM" id="SSF48264">
    <property type="entry name" value="Cytochrome P450"/>
    <property type="match status" value="1"/>
</dbReference>
<evidence type="ECO:0000313" key="14">
    <source>
        <dbReference type="EMBL" id="KAL3267521.1"/>
    </source>
</evidence>
<evidence type="ECO:0000256" key="11">
    <source>
        <dbReference type="ARBA" id="ARBA00023033"/>
    </source>
</evidence>
<keyword evidence="7" id="KW-0256">Endoplasmic reticulum</keyword>
<evidence type="ECO:0000313" key="15">
    <source>
        <dbReference type="Proteomes" id="UP001516400"/>
    </source>
</evidence>
<organism evidence="14 15">
    <name type="scientific">Cryptolaemus montrouzieri</name>
    <dbReference type="NCBI Taxonomy" id="559131"/>
    <lineage>
        <taxon>Eukaryota</taxon>
        <taxon>Metazoa</taxon>
        <taxon>Ecdysozoa</taxon>
        <taxon>Arthropoda</taxon>
        <taxon>Hexapoda</taxon>
        <taxon>Insecta</taxon>
        <taxon>Pterygota</taxon>
        <taxon>Neoptera</taxon>
        <taxon>Endopterygota</taxon>
        <taxon>Coleoptera</taxon>
        <taxon>Polyphaga</taxon>
        <taxon>Cucujiformia</taxon>
        <taxon>Coccinelloidea</taxon>
        <taxon>Coccinellidae</taxon>
        <taxon>Scymninae</taxon>
        <taxon>Scymnini</taxon>
        <taxon>Cryptolaemus</taxon>
    </lineage>
</organism>
<keyword evidence="11" id="KW-0503">Monooxygenase</keyword>
<dbReference type="GO" id="GO:0005789">
    <property type="term" value="C:endoplasmic reticulum membrane"/>
    <property type="evidence" value="ECO:0007669"/>
    <property type="project" value="UniProtKB-SubCell"/>
</dbReference>
<keyword evidence="9" id="KW-0560">Oxidoreductase</keyword>
<dbReference type="Pfam" id="PF00067">
    <property type="entry name" value="p450"/>
    <property type="match status" value="1"/>
</dbReference>
<dbReference type="PANTHER" id="PTHR24292:SF54">
    <property type="entry name" value="CYP9F3-RELATED"/>
    <property type="match status" value="1"/>
</dbReference>
<dbReference type="InterPro" id="IPR050476">
    <property type="entry name" value="Insect_CytP450_Detox"/>
</dbReference>
<proteinExistence type="inferred from homology"/>
<keyword evidence="12" id="KW-0472">Membrane</keyword>
<keyword evidence="10 13" id="KW-0408">Iron</keyword>
<dbReference type="InterPro" id="IPR001128">
    <property type="entry name" value="Cyt_P450"/>
</dbReference>
<dbReference type="Proteomes" id="UP001516400">
    <property type="component" value="Unassembled WGS sequence"/>
</dbReference>
<evidence type="ECO:0000256" key="10">
    <source>
        <dbReference type="ARBA" id="ARBA00023004"/>
    </source>
</evidence>
<evidence type="ECO:0000256" key="2">
    <source>
        <dbReference type="ARBA" id="ARBA00004174"/>
    </source>
</evidence>
<evidence type="ECO:0000256" key="5">
    <source>
        <dbReference type="ARBA" id="ARBA00022617"/>
    </source>
</evidence>
<dbReference type="EMBL" id="JABFTP020000001">
    <property type="protein sequence ID" value="KAL3267521.1"/>
    <property type="molecule type" value="Genomic_DNA"/>
</dbReference>
<evidence type="ECO:0000256" key="1">
    <source>
        <dbReference type="ARBA" id="ARBA00001971"/>
    </source>
</evidence>
<dbReference type="GO" id="GO:0046872">
    <property type="term" value="F:metal ion binding"/>
    <property type="evidence" value="ECO:0007669"/>
    <property type="project" value="UniProtKB-KW"/>
</dbReference>
<dbReference type="InterPro" id="IPR036396">
    <property type="entry name" value="Cyt_P450_sf"/>
</dbReference>
<dbReference type="PANTHER" id="PTHR24292">
    <property type="entry name" value="CYTOCHROME P450"/>
    <property type="match status" value="1"/>
</dbReference>